<name>A0A0F9T814_9ZZZZ</name>
<dbReference type="InterPro" id="IPR043502">
    <property type="entry name" value="DNA/RNA_pol_sf"/>
</dbReference>
<accession>A0A0F9T814</accession>
<sequence>MVLEAAELPNVIVPGRRPKYDDVEFVGVEIVEDGPSYYILLVDGSTIGPGQFFQWLLGKEVYVSNEYQGHFDKIFKYLPPVSLKFLATAGIAWYKNITIELRGRGGHFSVREGNRWGHFSNIYSLYPGAKTAKQVELALDLANVVFESNEFFSMKFRSVGSSIQDVAAQLPGSRYQPRGEWEVMDAFLQSFRAARMEGIIFGTSEVYDYDIISAYPALCAKLVSTLHMEWIESDKPVENASYAAVMADIHLNERLVRGPIAVPVGYKGGSWYPVGRISNVWLNMPEIEFLQRHPEVGTIEKIHNGYWGVAISKSFYPFRRLVKKLYAMRIKNPEIGDYIKLVMAALWGKTIGQYVVIRDPITGEGHTQASNLYNPVFASQVTSMMRMELYEKSMGASVVGEFVDGVTSEDKLSAASSFKHMGAMALKGEGTFTLFNDIRKTCPWKNPDLRDRAWEQRDKYTIETPLTYFHTLKSAYDRFGENEMWVHLGVEKEQQDIIKLGSVTRSFIGNKKYRVGDFLEEQIRTAPMTSRQMLYELYTFVR</sequence>
<comment type="caution">
    <text evidence="1">The sequence shown here is derived from an EMBL/GenBank/DDBJ whole genome shotgun (WGS) entry which is preliminary data.</text>
</comment>
<dbReference type="AlphaFoldDB" id="A0A0F9T814"/>
<gene>
    <name evidence="1" type="ORF">LCGC14_0381510</name>
</gene>
<dbReference type="SUPFAM" id="SSF56672">
    <property type="entry name" value="DNA/RNA polymerases"/>
    <property type="match status" value="1"/>
</dbReference>
<reference evidence="1" key="1">
    <citation type="journal article" date="2015" name="Nature">
        <title>Complex archaea that bridge the gap between prokaryotes and eukaryotes.</title>
        <authorList>
            <person name="Spang A."/>
            <person name="Saw J.H."/>
            <person name="Jorgensen S.L."/>
            <person name="Zaremba-Niedzwiedzka K."/>
            <person name="Martijn J."/>
            <person name="Lind A.E."/>
            <person name="van Eijk R."/>
            <person name="Schleper C."/>
            <person name="Guy L."/>
            <person name="Ettema T.J."/>
        </authorList>
    </citation>
    <scope>NUCLEOTIDE SEQUENCE</scope>
</reference>
<organism evidence="1">
    <name type="scientific">marine sediment metagenome</name>
    <dbReference type="NCBI Taxonomy" id="412755"/>
    <lineage>
        <taxon>unclassified sequences</taxon>
        <taxon>metagenomes</taxon>
        <taxon>ecological metagenomes</taxon>
    </lineage>
</organism>
<dbReference type="EMBL" id="LAZR01000312">
    <property type="protein sequence ID" value="KKN75299.1"/>
    <property type="molecule type" value="Genomic_DNA"/>
</dbReference>
<proteinExistence type="predicted"/>
<protein>
    <submittedName>
        <fullName evidence="1">Uncharacterized protein</fullName>
    </submittedName>
</protein>
<evidence type="ECO:0000313" key="1">
    <source>
        <dbReference type="EMBL" id="KKN75299.1"/>
    </source>
</evidence>